<comment type="caution">
    <text evidence="1">The sequence shown here is derived from an EMBL/GenBank/DDBJ whole genome shotgun (WGS) entry which is preliminary data.</text>
</comment>
<name>A0AAV8A2E3_9EUKA</name>
<protein>
    <submittedName>
        <fullName evidence="1">Uncharacterized protein</fullName>
    </submittedName>
</protein>
<dbReference type="Proteomes" id="UP001146793">
    <property type="component" value="Unassembled WGS sequence"/>
</dbReference>
<evidence type="ECO:0000313" key="2">
    <source>
        <dbReference type="Proteomes" id="UP001146793"/>
    </source>
</evidence>
<accession>A0AAV8A2E3</accession>
<evidence type="ECO:0000313" key="1">
    <source>
        <dbReference type="EMBL" id="KAJ3447740.1"/>
    </source>
</evidence>
<reference evidence="1" key="1">
    <citation type="submission" date="2022-08" db="EMBL/GenBank/DDBJ databases">
        <title>Novel sulphate-reducing endosymbionts in the free-living metamonad Anaeramoeba.</title>
        <authorList>
            <person name="Jerlstrom-Hultqvist J."/>
            <person name="Cepicka I."/>
            <person name="Gallot-Lavallee L."/>
            <person name="Salas-Leiva D."/>
            <person name="Curtis B.A."/>
            <person name="Zahonova K."/>
            <person name="Pipaliya S."/>
            <person name="Dacks J."/>
            <person name="Roger A.J."/>
        </authorList>
    </citation>
    <scope>NUCLEOTIDE SEQUENCE</scope>
    <source>
        <strain evidence="1">Busselton2</strain>
    </source>
</reference>
<dbReference type="EMBL" id="JANTQA010000015">
    <property type="protein sequence ID" value="KAJ3447740.1"/>
    <property type="molecule type" value="Genomic_DNA"/>
</dbReference>
<organism evidence="1 2">
    <name type="scientific">Anaeramoeba flamelloides</name>
    <dbReference type="NCBI Taxonomy" id="1746091"/>
    <lineage>
        <taxon>Eukaryota</taxon>
        <taxon>Metamonada</taxon>
        <taxon>Anaeramoebidae</taxon>
        <taxon>Anaeramoeba</taxon>
    </lineage>
</organism>
<gene>
    <name evidence="1" type="ORF">M0812_00212</name>
</gene>
<sequence length="304" mass="35180">MLNNQRRKTINQKRLENILVAYPNSVHGITQEILLLPNAPKQVSIDKGIVDSTPLLTKKNLLAFMIKKFNLFLENEQAQDSRALKFSVYAASGMDDLVKYSDSTKFVPLLSQISDQLQNIFSQNRSLFSGIDPIHFKKGYCVPHVVTILKGCLRDYFEKSGDQNVESRVKKVYRGFSFFFKARYNLKNSTNKNRKIMKFSRYYISNVESNDKNSKAQISKKRQINHQVKPNNIKKKTAKIQNFSNITNPSNNTTSKLTLSEIPRNETIKIKKKDENYSHFTLKDCTEQDLELVRLLTELKSFHN</sequence>
<proteinExistence type="predicted"/>
<dbReference type="AlphaFoldDB" id="A0AAV8A2E3"/>